<keyword evidence="1" id="KW-0732">Signal</keyword>
<dbReference type="InterPro" id="IPR002035">
    <property type="entry name" value="VWF_A"/>
</dbReference>
<dbReference type="InterPro" id="IPR036465">
    <property type="entry name" value="vWFA_dom_sf"/>
</dbReference>
<dbReference type="PANTHER" id="PTHR10579:SF57">
    <property type="entry name" value="OS11G0687100 PROTEIN"/>
    <property type="match status" value="1"/>
</dbReference>
<evidence type="ECO:0000313" key="3">
    <source>
        <dbReference type="EMBL" id="GJN12126.1"/>
    </source>
</evidence>
<dbReference type="Proteomes" id="UP001054889">
    <property type="component" value="Unassembled WGS sequence"/>
</dbReference>
<dbReference type="PROSITE" id="PS50234">
    <property type="entry name" value="VWFA"/>
    <property type="match status" value="1"/>
</dbReference>
<comment type="caution">
    <text evidence="3">The sequence shown here is derived from an EMBL/GenBank/DDBJ whole genome shotgun (WGS) entry which is preliminary data.</text>
</comment>
<proteinExistence type="predicted"/>
<protein>
    <recommendedName>
        <fullName evidence="2">VWFA domain-containing protein</fullName>
    </recommendedName>
</protein>
<reference evidence="3" key="2">
    <citation type="submission" date="2021-12" db="EMBL/GenBank/DDBJ databases">
        <title>Resequencing data analysis of finger millet.</title>
        <authorList>
            <person name="Hatakeyama M."/>
            <person name="Aluri S."/>
            <person name="Balachadran M.T."/>
            <person name="Sivarajan S.R."/>
            <person name="Poveda L."/>
            <person name="Shimizu-Inatsugi R."/>
            <person name="Schlapbach R."/>
            <person name="Sreeman S.M."/>
            <person name="Shimizu K.K."/>
        </authorList>
    </citation>
    <scope>NUCLEOTIDE SEQUENCE</scope>
</reference>
<organism evidence="3 4">
    <name type="scientific">Eleusine coracana subsp. coracana</name>
    <dbReference type="NCBI Taxonomy" id="191504"/>
    <lineage>
        <taxon>Eukaryota</taxon>
        <taxon>Viridiplantae</taxon>
        <taxon>Streptophyta</taxon>
        <taxon>Embryophyta</taxon>
        <taxon>Tracheophyta</taxon>
        <taxon>Spermatophyta</taxon>
        <taxon>Magnoliopsida</taxon>
        <taxon>Liliopsida</taxon>
        <taxon>Poales</taxon>
        <taxon>Poaceae</taxon>
        <taxon>PACMAD clade</taxon>
        <taxon>Chloridoideae</taxon>
        <taxon>Cynodonteae</taxon>
        <taxon>Eleusininae</taxon>
        <taxon>Eleusine</taxon>
    </lineage>
</organism>
<gene>
    <name evidence="3" type="primary">ga30378</name>
    <name evidence="3" type="ORF">PR202_ga30378</name>
</gene>
<reference evidence="3" key="1">
    <citation type="journal article" date="2018" name="DNA Res.">
        <title>Multiple hybrid de novo genome assembly of finger millet, an orphan allotetraploid crop.</title>
        <authorList>
            <person name="Hatakeyama M."/>
            <person name="Aluri S."/>
            <person name="Balachadran M.T."/>
            <person name="Sivarajan S.R."/>
            <person name="Patrignani A."/>
            <person name="Gruter S."/>
            <person name="Poveda L."/>
            <person name="Shimizu-Inatsugi R."/>
            <person name="Baeten J."/>
            <person name="Francoijs K.J."/>
            <person name="Nataraja K.N."/>
            <person name="Reddy Y.A.N."/>
            <person name="Phadnis S."/>
            <person name="Ravikumar R.L."/>
            <person name="Schlapbach R."/>
            <person name="Sreeman S.M."/>
            <person name="Shimizu K.K."/>
        </authorList>
    </citation>
    <scope>NUCLEOTIDE SEQUENCE</scope>
</reference>
<accession>A0AAV5DPM2</accession>
<feature type="signal peptide" evidence="1">
    <location>
        <begin position="1"/>
        <end position="24"/>
    </location>
</feature>
<dbReference type="InterPro" id="IPR051266">
    <property type="entry name" value="CLCR"/>
</dbReference>
<sequence length="453" mass="50223">MALRMTGVALLAYLICSFLKLALATGTASETTVRVSATPVFPAIPWGQHRDDFEVVVRVEAPAALQMHAPIDLVVVLDISDSMSAPAASLGGLSRLDFVKKAMKFVIGKLDSRDRLAIVAFNDDVVKEYSTELLHISAHTRVKLSAAEQGGVEIKSIESGGYRKHVSSDRSWGEIVLDVLYAGEVKNFIVRLHVPTVSSTCVIDHHRQVLLTVAAQGSSYSYYATGVQAGDAVALHIQRPKVVGDAGRQDPSPTVVSRIVQFELVELMVKLVHEKLDVTTADLGSQIERKWVKFSERHKFWSGVDLGVLDRDISAMVSSLRSGAGVGYIYSWVSSYLMQRATTMGSADMVVPEFVTSSMRLMLKEAREFQEPVDRHPSVEAKDYTFSSANMEMIDRRLELWHKLKREVPTLFQQPSEDAEWNHLTAITQEASIEAINRAMHHEMYLVRNTLPG</sequence>
<dbReference type="Gene3D" id="3.40.50.410">
    <property type="entry name" value="von Willebrand factor, type A domain"/>
    <property type="match status" value="1"/>
</dbReference>
<keyword evidence="4" id="KW-1185">Reference proteome</keyword>
<dbReference type="EMBL" id="BQKI01000021">
    <property type="protein sequence ID" value="GJN12126.1"/>
    <property type="molecule type" value="Genomic_DNA"/>
</dbReference>
<evidence type="ECO:0000313" key="4">
    <source>
        <dbReference type="Proteomes" id="UP001054889"/>
    </source>
</evidence>
<dbReference type="AlphaFoldDB" id="A0AAV5DPM2"/>
<dbReference type="SUPFAM" id="SSF53300">
    <property type="entry name" value="vWA-like"/>
    <property type="match status" value="1"/>
</dbReference>
<name>A0AAV5DPM2_ELECO</name>
<evidence type="ECO:0000256" key="1">
    <source>
        <dbReference type="SAM" id="SignalP"/>
    </source>
</evidence>
<feature type="domain" description="VWFA" evidence="2">
    <location>
        <begin position="72"/>
        <end position="127"/>
    </location>
</feature>
<evidence type="ECO:0000259" key="2">
    <source>
        <dbReference type="PROSITE" id="PS50234"/>
    </source>
</evidence>
<dbReference type="PANTHER" id="PTHR10579">
    <property type="entry name" value="CALCIUM-ACTIVATED CHLORIDE CHANNEL REGULATOR"/>
    <property type="match status" value="1"/>
</dbReference>
<dbReference type="Pfam" id="PF00092">
    <property type="entry name" value="VWA"/>
    <property type="match status" value="1"/>
</dbReference>
<feature type="chain" id="PRO_5043842687" description="VWFA domain-containing protein" evidence="1">
    <location>
        <begin position="25"/>
        <end position="453"/>
    </location>
</feature>